<evidence type="ECO:0000313" key="2">
    <source>
        <dbReference type="Proteomes" id="UP001327560"/>
    </source>
</evidence>
<accession>A0AAQ3KVB2</accession>
<organism evidence="1 2">
    <name type="scientific">Canna indica</name>
    <name type="common">Indian-shot</name>
    <dbReference type="NCBI Taxonomy" id="4628"/>
    <lineage>
        <taxon>Eukaryota</taxon>
        <taxon>Viridiplantae</taxon>
        <taxon>Streptophyta</taxon>
        <taxon>Embryophyta</taxon>
        <taxon>Tracheophyta</taxon>
        <taxon>Spermatophyta</taxon>
        <taxon>Magnoliopsida</taxon>
        <taxon>Liliopsida</taxon>
        <taxon>Zingiberales</taxon>
        <taxon>Cannaceae</taxon>
        <taxon>Canna</taxon>
    </lineage>
</organism>
<proteinExistence type="predicted"/>
<reference evidence="1 2" key="1">
    <citation type="submission" date="2023-10" db="EMBL/GenBank/DDBJ databases">
        <title>Chromosome-scale genome assembly provides insights into flower coloration mechanisms of Canna indica.</title>
        <authorList>
            <person name="Li C."/>
        </authorList>
    </citation>
    <scope>NUCLEOTIDE SEQUENCE [LARGE SCALE GENOMIC DNA]</scope>
    <source>
        <tissue evidence="1">Flower</tissue>
    </source>
</reference>
<dbReference type="AlphaFoldDB" id="A0AAQ3KVB2"/>
<protein>
    <submittedName>
        <fullName evidence="1">Uncharacterized protein</fullName>
    </submittedName>
</protein>
<dbReference type="EMBL" id="CP136896">
    <property type="protein sequence ID" value="WOL13763.1"/>
    <property type="molecule type" value="Genomic_DNA"/>
</dbReference>
<dbReference type="Proteomes" id="UP001327560">
    <property type="component" value="Chromosome 7"/>
</dbReference>
<evidence type="ECO:0000313" key="1">
    <source>
        <dbReference type="EMBL" id="WOL13763.1"/>
    </source>
</evidence>
<gene>
    <name evidence="1" type="ORF">Cni_G22542</name>
</gene>
<keyword evidence="2" id="KW-1185">Reference proteome</keyword>
<name>A0AAQ3KVB2_9LILI</name>
<sequence>MLGGPFLRPRKRWLYFYRNSRNMNYQSYHLLAMILKFLLQNKFRLIRRLASEIEIMFLLEFVVFLEVWFKTCISTGSFMRLFKFVVTTSLRKKLERWQPCWQG</sequence>